<evidence type="ECO:0000313" key="2">
    <source>
        <dbReference type="EMBL" id="SKB05373.1"/>
    </source>
</evidence>
<accession>A0A1T4YUM2</accession>
<gene>
    <name evidence="2" type="ORF">SAMN04244570_3632</name>
</gene>
<dbReference type="EMBL" id="FUYJ01000009">
    <property type="protein sequence ID" value="SKB05373.1"/>
    <property type="molecule type" value="Genomic_DNA"/>
</dbReference>
<proteinExistence type="predicted"/>
<keyword evidence="1" id="KW-0472">Membrane</keyword>
<feature type="transmembrane region" description="Helical" evidence="1">
    <location>
        <begin position="7"/>
        <end position="27"/>
    </location>
</feature>
<dbReference type="RefSeq" id="WP_078818578.1">
    <property type="nucleotide sequence ID" value="NZ_FUYJ01000009.1"/>
</dbReference>
<dbReference type="Proteomes" id="UP000190042">
    <property type="component" value="Unassembled WGS sequence"/>
</dbReference>
<keyword evidence="3" id="KW-1185">Reference proteome</keyword>
<keyword evidence="1" id="KW-1133">Transmembrane helix</keyword>
<evidence type="ECO:0000256" key="1">
    <source>
        <dbReference type="SAM" id="Phobius"/>
    </source>
</evidence>
<protein>
    <submittedName>
        <fullName evidence="2">Uncharacterized protein</fullName>
    </submittedName>
</protein>
<evidence type="ECO:0000313" key="3">
    <source>
        <dbReference type="Proteomes" id="UP000190042"/>
    </source>
</evidence>
<name>A0A1T4YUM2_9BACL</name>
<organism evidence="2 3">
    <name type="scientific">Sporosarcina newyorkensis</name>
    <dbReference type="NCBI Taxonomy" id="759851"/>
    <lineage>
        <taxon>Bacteria</taxon>
        <taxon>Bacillati</taxon>
        <taxon>Bacillota</taxon>
        <taxon>Bacilli</taxon>
        <taxon>Bacillales</taxon>
        <taxon>Caryophanaceae</taxon>
        <taxon>Sporosarcina</taxon>
    </lineage>
</organism>
<dbReference type="AlphaFoldDB" id="A0A1T4YUM2"/>
<reference evidence="3" key="1">
    <citation type="submission" date="2017-02" db="EMBL/GenBank/DDBJ databases">
        <authorList>
            <person name="Varghese N."/>
            <person name="Submissions S."/>
        </authorList>
    </citation>
    <scope>NUCLEOTIDE SEQUENCE [LARGE SCALE GENOMIC DNA]</scope>
    <source>
        <strain evidence="3">DSM 23966</strain>
    </source>
</reference>
<feature type="transmembrane region" description="Helical" evidence="1">
    <location>
        <begin position="33"/>
        <end position="55"/>
    </location>
</feature>
<sequence length="62" mass="6909">MSKKMLTYLIMLAVGFTFLILAIILDLPEKVKWLFLGIAVVLNVTSAIAAMKIGLREMKPTK</sequence>
<keyword evidence="1" id="KW-0812">Transmembrane</keyword>